<dbReference type="EMBL" id="CABIJS010000410">
    <property type="protein sequence ID" value="VUZ50898.1"/>
    <property type="molecule type" value="Genomic_DNA"/>
</dbReference>
<keyword evidence="2" id="KW-1185">Reference proteome</keyword>
<sequence length="91" mass="10477">MSKRTYQFLLSVTSSFHLKSTSALIFSLILTQMTHIKLSSFPTQKQCTLASYRLLRFLLISSLPQHLPLSIYLSLCHSYQTRCGFLEYILA</sequence>
<protein>
    <submittedName>
        <fullName evidence="1">Uncharacterized protein</fullName>
    </submittedName>
</protein>
<organism evidence="1 2">
    <name type="scientific">Hymenolepis diminuta</name>
    <name type="common">Rat tapeworm</name>
    <dbReference type="NCBI Taxonomy" id="6216"/>
    <lineage>
        <taxon>Eukaryota</taxon>
        <taxon>Metazoa</taxon>
        <taxon>Spiralia</taxon>
        <taxon>Lophotrochozoa</taxon>
        <taxon>Platyhelminthes</taxon>
        <taxon>Cestoda</taxon>
        <taxon>Eucestoda</taxon>
        <taxon>Cyclophyllidea</taxon>
        <taxon>Hymenolepididae</taxon>
        <taxon>Hymenolepis</taxon>
    </lineage>
</organism>
<dbReference type="AlphaFoldDB" id="A0A564YW65"/>
<evidence type="ECO:0000313" key="2">
    <source>
        <dbReference type="Proteomes" id="UP000321570"/>
    </source>
</evidence>
<dbReference type="Proteomes" id="UP000321570">
    <property type="component" value="Unassembled WGS sequence"/>
</dbReference>
<name>A0A564YW65_HYMDI</name>
<proteinExistence type="predicted"/>
<accession>A0A564YW65</accession>
<reference evidence="1 2" key="1">
    <citation type="submission" date="2019-07" db="EMBL/GenBank/DDBJ databases">
        <authorList>
            <person name="Jastrzebski P J."/>
            <person name="Paukszto L."/>
            <person name="Jastrzebski P J."/>
        </authorList>
    </citation>
    <scope>NUCLEOTIDE SEQUENCE [LARGE SCALE GENOMIC DNA]</scope>
    <source>
        <strain evidence="1 2">WMS-il1</strain>
    </source>
</reference>
<gene>
    <name evidence="1" type="ORF">WMSIL1_LOCUS9757</name>
</gene>
<evidence type="ECO:0000313" key="1">
    <source>
        <dbReference type="EMBL" id="VUZ50898.1"/>
    </source>
</evidence>